<sequence length="62" mass="6883">MTPQTKVLAVCENAKRELTGFGNPAYMGRILAFFKQKKTPHNRGASLNNPATVGLFLRLHNL</sequence>
<accession>A0A510XXA2</accession>
<proteinExistence type="predicted"/>
<protein>
    <submittedName>
        <fullName evidence="1">Uncharacterized protein</fullName>
    </submittedName>
</protein>
<name>A0A510XXA2_9GAMM</name>
<evidence type="ECO:0000313" key="1">
    <source>
        <dbReference type="EMBL" id="GEK55559.1"/>
    </source>
</evidence>
<organism evidence="1 2">
    <name type="scientific">Pseudoalteromonas espejiana</name>
    <dbReference type="NCBI Taxonomy" id="28107"/>
    <lineage>
        <taxon>Bacteria</taxon>
        <taxon>Pseudomonadati</taxon>
        <taxon>Pseudomonadota</taxon>
        <taxon>Gammaproteobacteria</taxon>
        <taxon>Alteromonadales</taxon>
        <taxon>Pseudoalteromonadaceae</taxon>
        <taxon>Pseudoalteromonas</taxon>
    </lineage>
</organism>
<reference evidence="1 2" key="1">
    <citation type="submission" date="2019-07" db="EMBL/GenBank/DDBJ databases">
        <title>Whole genome shotgun sequence of Pseudoalteromonas espejiana NBRC 102222.</title>
        <authorList>
            <person name="Hosoyama A."/>
            <person name="Uohara A."/>
            <person name="Ohji S."/>
            <person name="Ichikawa N."/>
        </authorList>
    </citation>
    <scope>NUCLEOTIDE SEQUENCE [LARGE SCALE GENOMIC DNA]</scope>
    <source>
        <strain evidence="1 2">NBRC 102222</strain>
    </source>
</reference>
<dbReference type="Proteomes" id="UP000321419">
    <property type="component" value="Unassembled WGS sequence"/>
</dbReference>
<evidence type="ECO:0000313" key="2">
    <source>
        <dbReference type="Proteomes" id="UP000321419"/>
    </source>
</evidence>
<dbReference type="AlphaFoldDB" id="A0A510XXA2"/>
<dbReference type="EMBL" id="BJUM01000022">
    <property type="protein sequence ID" value="GEK55559.1"/>
    <property type="molecule type" value="Genomic_DNA"/>
</dbReference>
<gene>
    <name evidence="1" type="ORF">PES01_24040</name>
</gene>
<keyword evidence="2" id="KW-1185">Reference proteome</keyword>
<comment type="caution">
    <text evidence="1">The sequence shown here is derived from an EMBL/GenBank/DDBJ whole genome shotgun (WGS) entry which is preliminary data.</text>
</comment>